<reference evidence="6" key="1">
    <citation type="journal article" date="2004" name="Nature">
        <title>Genome duplication in the teleost fish Tetraodon nigroviridis reveals the early vertebrate proto-karyotype.</title>
        <authorList>
            <person name="Jaillon O."/>
            <person name="Aury J.-M."/>
            <person name="Brunet F."/>
            <person name="Petit J.-L."/>
            <person name="Stange-Thomann N."/>
            <person name="Mauceli E."/>
            <person name="Bouneau L."/>
            <person name="Fischer C."/>
            <person name="Ozouf-Costaz C."/>
            <person name="Bernot A."/>
            <person name="Nicaud S."/>
            <person name="Jaffe D."/>
            <person name="Fisher S."/>
            <person name="Lutfalla G."/>
            <person name="Dossat C."/>
            <person name="Segurens B."/>
            <person name="Dasilva C."/>
            <person name="Salanoubat M."/>
            <person name="Levy M."/>
            <person name="Boudet N."/>
            <person name="Castellano S."/>
            <person name="Anthouard V."/>
            <person name="Jubin C."/>
            <person name="Castelli V."/>
            <person name="Katinka M."/>
            <person name="Vacherie B."/>
            <person name="Biemont C."/>
            <person name="Skalli Z."/>
            <person name="Cattolico L."/>
            <person name="Poulain J."/>
            <person name="De Berardinis V."/>
            <person name="Cruaud C."/>
            <person name="Duprat S."/>
            <person name="Brottier P."/>
            <person name="Coutanceau J.-P."/>
            <person name="Gouzy J."/>
            <person name="Parra G."/>
            <person name="Lardier G."/>
            <person name="Chapple C."/>
            <person name="McKernan K.J."/>
            <person name="McEwan P."/>
            <person name="Bosak S."/>
            <person name="Kellis M."/>
            <person name="Volff J.-N."/>
            <person name="Guigo R."/>
            <person name="Zody M.C."/>
            <person name="Mesirov J."/>
            <person name="Lindblad-Toh K."/>
            <person name="Birren B."/>
            <person name="Nusbaum C."/>
            <person name="Kahn D."/>
            <person name="Robinson-Rechavi M."/>
            <person name="Laudet V."/>
            <person name="Schachter V."/>
            <person name="Quetier F."/>
            <person name="Saurin W."/>
            <person name="Scarpelli C."/>
            <person name="Wincker P."/>
            <person name="Lander E.S."/>
            <person name="Weissenbach J."/>
            <person name="Roest Crollius H."/>
        </authorList>
    </citation>
    <scope>NUCLEOTIDE SEQUENCE [LARGE SCALE GENOMIC DNA]</scope>
</reference>
<reference evidence="5" key="3">
    <citation type="submission" date="2025-09" db="UniProtKB">
        <authorList>
            <consortium name="Ensembl"/>
        </authorList>
    </citation>
    <scope>IDENTIFICATION</scope>
</reference>
<dbReference type="GeneTree" id="ENSGT01150000286927"/>
<dbReference type="HOGENOM" id="CLU_065715_0_0_1"/>
<reference evidence="5" key="2">
    <citation type="submission" date="2025-08" db="UniProtKB">
        <authorList>
            <consortium name="Ensembl"/>
        </authorList>
    </citation>
    <scope>IDENTIFICATION</scope>
</reference>
<evidence type="ECO:0000313" key="6">
    <source>
        <dbReference type="Proteomes" id="UP000007303"/>
    </source>
</evidence>
<dbReference type="Pfam" id="PF05729">
    <property type="entry name" value="NACHT"/>
    <property type="match status" value="1"/>
</dbReference>
<dbReference type="Ensembl" id="ENSTNIT00000000869.1">
    <property type="protein sequence ID" value="ENSTNIP00000003996.1"/>
    <property type="gene ID" value="ENSTNIG00000000406.1"/>
</dbReference>
<evidence type="ECO:0000256" key="2">
    <source>
        <dbReference type="ARBA" id="ARBA00022737"/>
    </source>
</evidence>
<dbReference type="PANTHER" id="PTHR24106">
    <property type="entry name" value="NACHT, LRR AND CARD DOMAINS-CONTAINING"/>
    <property type="match status" value="1"/>
</dbReference>
<feature type="domain" description="NACHT" evidence="4">
    <location>
        <begin position="154"/>
        <end position="279"/>
    </location>
</feature>
<accession>H3C6X5</accession>
<keyword evidence="1" id="KW-0433">Leucine-rich repeat</keyword>
<feature type="compositionally biased region" description="Polar residues" evidence="3">
    <location>
        <begin position="12"/>
        <end position="21"/>
    </location>
</feature>
<evidence type="ECO:0000313" key="5">
    <source>
        <dbReference type="Ensembl" id="ENSTNIP00000003996.1"/>
    </source>
</evidence>
<dbReference type="PROSITE" id="PS50837">
    <property type="entry name" value="NACHT"/>
    <property type="match status" value="1"/>
</dbReference>
<dbReference type="InterPro" id="IPR007111">
    <property type="entry name" value="NACHT_NTPase"/>
</dbReference>
<sequence length="279" mass="31030">HSSEKKPAGSPAPSSVSCTSHRSMDRPVVFKGPASPSPSRVQRRHPVLKDKKNILIFTGMDAQRTSPAESQRHLKSLLKNRFGLVVEGLAGRKDSVLDQVYTELHHTEGWNGEVSTEHEVRQMESAASNANSSHTKIRCEDLFQPLLGRQEPVRSVMTTGIAGIGKTVLTQKFALEWAQGDVSQDIQFLFPVTFRELNLLKGKSSFMGLLSTLFPGTRLETGLEEFRILFILDSLEECRLDLDFQTNEIVSDVTQAASVEVLVTNLIRGHLFPSAHIWI</sequence>
<dbReference type="InterPro" id="IPR027417">
    <property type="entry name" value="P-loop_NTPase"/>
</dbReference>
<dbReference type="Proteomes" id="UP000007303">
    <property type="component" value="Unassembled WGS sequence"/>
</dbReference>
<dbReference type="InParanoid" id="H3C6X5"/>
<evidence type="ECO:0000256" key="1">
    <source>
        <dbReference type="ARBA" id="ARBA00022614"/>
    </source>
</evidence>
<dbReference type="Gene3D" id="3.40.50.300">
    <property type="entry name" value="P-loop containing nucleotide triphosphate hydrolases"/>
    <property type="match status" value="1"/>
</dbReference>
<proteinExistence type="predicted"/>
<keyword evidence="6" id="KW-1185">Reference proteome</keyword>
<organism evidence="5 6">
    <name type="scientific">Tetraodon nigroviridis</name>
    <name type="common">Spotted green pufferfish</name>
    <name type="synonym">Chelonodon nigroviridis</name>
    <dbReference type="NCBI Taxonomy" id="99883"/>
    <lineage>
        <taxon>Eukaryota</taxon>
        <taxon>Metazoa</taxon>
        <taxon>Chordata</taxon>
        <taxon>Craniata</taxon>
        <taxon>Vertebrata</taxon>
        <taxon>Euteleostomi</taxon>
        <taxon>Actinopterygii</taxon>
        <taxon>Neopterygii</taxon>
        <taxon>Teleostei</taxon>
        <taxon>Neoteleostei</taxon>
        <taxon>Acanthomorphata</taxon>
        <taxon>Eupercaria</taxon>
        <taxon>Tetraodontiformes</taxon>
        <taxon>Tetradontoidea</taxon>
        <taxon>Tetraodontidae</taxon>
        <taxon>Tetraodon</taxon>
    </lineage>
</organism>
<dbReference type="InterPro" id="IPR029495">
    <property type="entry name" value="NACHT-assoc"/>
</dbReference>
<keyword evidence="2" id="KW-0677">Repeat</keyword>
<evidence type="ECO:0000256" key="3">
    <source>
        <dbReference type="SAM" id="MobiDB-lite"/>
    </source>
</evidence>
<dbReference type="SMART" id="SM01288">
    <property type="entry name" value="FISNA"/>
    <property type="match status" value="1"/>
</dbReference>
<feature type="region of interest" description="Disordered" evidence="3">
    <location>
        <begin position="1"/>
        <end position="48"/>
    </location>
</feature>
<name>H3C6X5_TETNG</name>
<dbReference type="OMA" id="CTSHRSM"/>
<protein>
    <recommendedName>
        <fullName evidence="4">NACHT domain-containing protein</fullName>
    </recommendedName>
</protein>
<dbReference type="InterPro" id="IPR051261">
    <property type="entry name" value="NLR"/>
</dbReference>
<evidence type="ECO:0000259" key="4">
    <source>
        <dbReference type="PROSITE" id="PS50837"/>
    </source>
</evidence>
<dbReference type="AlphaFoldDB" id="H3C6X5"/>
<dbReference type="Pfam" id="PF14484">
    <property type="entry name" value="FISNA"/>
    <property type="match status" value="1"/>
</dbReference>